<protein>
    <submittedName>
        <fullName evidence="3">Isoamylase</fullName>
    </submittedName>
</protein>
<dbReference type="Gene3D" id="2.60.40.10">
    <property type="entry name" value="Immunoglobulins"/>
    <property type="match status" value="1"/>
</dbReference>
<comment type="similarity">
    <text evidence="1">Belongs to the glycosyl hydrolase 13 family.</text>
</comment>
<dbReference type="CDD" id="cd11326">
    <property type="entry name" value="AmyAc_Glg_debranch"/>
    <property type="match status" value="1"/>
</dbReference>
<dbReference type="SMART" id="SM00642">
    <property type="entry name" value="Aamy"/>
    <property type="match status" value="1"/>
</dbReference>
<gene>
    <name evidence="3" type="ORF">M3D15_04275</name>
</gene>
<dbReference type="InterPro" id="IPR006047">
    <property type="entry name" value="GH13_cat_dom"/>
</dbReference>
<dbReference type="InterPro" id="IPR013783">
    <property type="entry name" value="Ig-like_fold"/>
</dbReference>
<dbReference type="Proteomes" id="UP001525379">
    <property type="component" value="Unassembled WGS sequence"/>
</dbReference>
<dbReference type="InterPro" id="IPR044505">
    <property type="entry name" value="GlgX_Isoamylase_N_E_set"/>
</dbReference>
<dbReference type="InterPro" id="IPR017853">
    <property type="entry name" value="GH"/>
</dbReference>
<dbReference type="EMBL" id="JALXSQ010000011">
    <property type="protein sequence ID" value="MCT2042550.1"/>
    <property type="molecule type" value="Genomic_DNA"/>
</dbReference>
<comment type="caution">
    <text evidence="3">The sequence shown here is derived from an EMBL/GenBank/DDBJ whole genome shotgun (WGS) entry which is preliminary data.</text>
</comment>
<dbReference type="PANTHER" id="PTHR43002">
    <property type="entry name" value="GLYCOGEN DEBRANCHING ENZYME"/>
    <property type="match status" value="1"/>
</dbReference>
<evidence type="ECO:0000256" key="1">
    <source>
        <dbReference type="ARBA" id="ARBA00008061"/>
    </source>
</evidence>
<dbReference type="CDD" id="cd02856">
    <property type="entry name" value="E_set_GDE_Isoamylase_N"/>
    <property type="match status" value="1"/>
</dbReference>
<name>A0ABT2HW60_9MICO</name>
<dbReference type="InterPro" id="IPR014756">
    <property type="entry name" value="Ig_E-set"/>
</dbReference>
<dbReference type="SUPFAM" id="SSF51445">
    <property type="entry name" value="(Trans)glycosidases"/>
    <property type="match status" value="1"/>
</dbReference>
<accession>A0ABT2HW60</accession>
<dbReference type="SUPFAM" id="SSF51011">
    <property type="entry name" value="Glycosyl hydrolase domain"/>
    <property type="match status" value="1"/>
</dbReference>
<dbReference type="Pfam" id="PF02922">
    <property type="entry name" value="CBM_48"/>
    <property type="match status" value="1"/>
</dbReference>
<organism evidence="3 4">
    <name type="scientific">Pseudoclavibacter albus</name>
    <dbReference type="NCBI Taxonomy" id="272241"/>
    <lineage>
        <taxon>Bacteria</taxon>
        <taxon>Bacillati</taxon>
        <taxon>Actinomycetota</taxon>
        <taxon>Actinomycetes</taxon>
        <taxon>Micrococcales</taxon>
        <taxon>Microbacteriaceae</taxon>
        <taxon>Pseudoclavibacter</taxon>
    </lineage>
</organism>
<keyword evidence="4" id="KW-1185">Reference proteome</keyword>
<feature type="domain" description="Glycosyl hydrolase family 13 catalytic" evidence="2">
    <location>
        <begin position="185"/>
        <end position="560"/>
    </location>
</feature>
<reference evidence="3 4" key="1">
    <citation type="submission" date="2022-04" db="EMBL/GenBank/DDBJ databases">
        <title>Human microbiome associated bacterial genomes.</title>
        <authorList>
            <person name="Sandstrom S."/>
            <person name="Salamzade R."/>
            <person name="Kalan L.R."/>
        </authorList>
    </citation>
    <scope>NUCLEOTIDE SEQUENCE [LARGE SCALE GENOMIC DNA]</scope>
    <source>
        <strain evidence="4">p3-SID1799</strain>
    </source>
</reference>
<sequence>MTIFQPYPDLGVTFSEAGARVRVVSRHANSMELCLIDERGEVTAQLPMHCESEVWEARTDALRPGDRYALRASGPDGPRNAFDSERLLLDPYARHIDNIGTARRPIWCGVATDPAAGLPEWRAPKPCTPREDLVIYEAHVKGLTKLAPFVPEEIRGSYAALGHEAVIAHLVELGVNAVEFLPVHAIATEKFLRLQDMTNYWGYSSVGFFAPHLGYASPAALAAGPDAVVAELRGAVDALHAAGISVLLDVVYNHSAEQQPAKGSTSSFRGLDNALYYRFDGQDEYLDVTGCGNALNTAEDAVRQLVLDSLAYWTEHFGIDGVRFDLAATLGRDGNTVFDPHHPLLEDMQRDPRLAGLHLIAEPWDIGSGGWQTGHFATGWSEWNDHFRDRARQFWIRDLAHARQNGDPGNGPAELATALAGSSDVFKDERGPIASINFVTAHDGFTLRDLVSYNVKHNLLNAEFGRDGTTNNRSFNFGVEGPSNDDVIERDRRLAMRNLLGTLCLSAGVPMVCAGDEFGRSQRGNNNPYNQDSPLTWIDWERDEHQLAQQAHLARLLDIRAKYRTLRPRSFNHGTELEEGSTRIEWFDALGDTMQAELWGSPTGRCVQYLASSLVPDASGDGSLVREDLLIVLHGLEEEALLRPPAVDGIFGYELLWDSSLEHPHDLAENGRMHCVLPESTHRIEGPSIRVYLAHHQDRD</sequence>
<evidence type="ECO:0000259" key="2">
    <source>
        <dbReference type="SMART" id="SM00642"/>
    </source>
</evidence>
<dbReference type="SUPFAM" id="SSF81296">
    <property type="entry name" value="E set domains"/>
    <property type="match status" value="1"/>
</dbReference>
<proteinExistence type="inferred from homology"/>
<dbReference type="InterPro" id="IPR004193">
    <property type="entry name" value="Glyco_hydro_13_N"/>
</dbReference>
<evidence type="ECO:0000313" key="3">
    <source>
        <dbReference type="EMBL" id="MCT2042550.1"/>
    </source>
</evidence>
<dbReference type="Gene3D" id="3.20.20.80">
    <property type="entry name" value="Glycosidases"/>
    <property type="match status" value="1"/>
</dbReference>
<dbReference type="RefSeq" id="WP_260104026.1">
    <property type="nucleotide sequence ID" value="NZ_JALXSQ010000011.1"/>
</dbReference>
<evidence type="ECO:0000313" key="4">
    <source>
        <dbReference type="Proteomes" id="UP001525379"/>
    </source>
</evidence>